<dbReference type="RefSeq" id="WP_179696867.1">
    <property type="nucleotide sequence ID" value="NZ_JAJALK010000003.1"/>
</dbReference>
<dbReference type="InterPro" id="IPR049945">
    <property type="entry name" value="AAA_22"/>
</dbReference>
<feature type="domain" description="ORC1/DEAH AAA+ ATPase" evidence="1">
    <location>
        <begin position="46"/>
        <end position="197"/>
    </location>
</feature>
<sequence length="350" mass="39620">MAIFPHELPHKKRLDYIDRIFIRHDAIKIAAQALQHLTFAPNRRREGSVGYIRGYSRCGKSEILKRHIEELTGTQVGKGLQRLIEGNGHLIVYLELSAGETPLGVATRWLRLFEDLRVSARGRRYEPPLRERDAIQRAIDISNDNNVTLVALDEYQNLFRSGSSAAVDAARSMLITMQNAATFPIAITGSPLLEELFSRHEAVKERAGPRVLLKPLPFRARKEQIAFASVIKKFEDKLPFLQKPGLSTKDWLQSTFFATRGRLGRLTLLTRAATDLAFADCAEGTMPSTLSIKHLNQAFDLLHGDDPTMNGVNPWVKDFQLPNIPLSVEDAMRINLDDRKRRKGRTLYDE</sequence>
<name>A0AAJ1WW01_9HYPH</name>
<accession>A0AAJ1WW01</accession>
<evidence type="ECO:0000259" key="1">
    <source>
        <dbReference type="Pfam" id="PF13401"/>
    </source>
</evidence>
<dbReference type="AlphaFoldDB" id="A0AAJ1WW01"/>
<dbReference type="Proteomes" id="UP001223420">
    <property type="component" value="Unassembled WGS sequence"/>
</dbReference>
<dbReference type="EMBL" id="JAUSWL010000002">
    <property type="protein sequence ID" value="MDQ0542730.1"/>
    <property type="molecule type" value="Genomic_DNA"/>
</dbReference>
<dbReference type="SUPFAM" id="SSF52540">
    <property type="entry name" value="P-loop containing nucleoside triphosphate hydrolases"/>
    <property type="match status" value="1"/>
</dbReference>
<reference evidence="2" key="1">
    <citation type="submission" date="2023-07" db="EMBL/GenBank/DDBJ databases">
        <title>Genomic Encyclopedia of Type Strains, Phase IV (KMG-IV): sequencing the most valuable type-strain genomes for metagenomic binning, comparative biology and taxonomic classification.</title>
        <authorList>
            <person name="Goeker M."/>
        </authorList>
    </citation>
    <scope>NUCLEOTIDE SEQUENCE</scope>
    <source>
        <strain evidence="2">DSM 19569</strain>
    </source>
</reference>
<protein>
    <recommendedName>
        <fullName evidence="1">ORC1/DEAH AAA+ ATPase domain-containing protein</fullName>
    </recommendedName>
</protein>
<dbReference type="Pfam" id="PF13401">
    <property type="entry name" value="AAA_22"/>
    <property type="match status" value="1"/>
</dbReference>
<gene>
    <name evidence="2" type="ORF">QO001_001648</name>
</gene>
<proteinExistence type="predicted"/>
<comment type="caution">
    <text evidence="2">The sequence shown here is derived from an EMBL/GenBank/DDBJ whole genome shotgun (WGS) entry which is preliminary data.</text>
</comment>
<organism evidence="2 3">
    <name type="scientific">Methylobacterium brachiatum</name>
    <dbReference type="NCBI Taxonomy" id="269660"/>
    <lineage>
        <taxon>Bacteria</taxon>
        <taxon>Pseudomonadati</taxon>
        <taxon>Pseudomonadota</taxon>
        <taxon>Alphaproteobacteria</taxon>
        <taxon>Hyphomicrobiales</taxon>
        <taxon>Methylobacteriaceae</taxon>
        <taxon>Methylobacterium</taxon>
    </lineage>
</organism>
<dbReference type="GO" id="GO:0016887">
    <property type="term" value="F:ATP hydrolysis activity"/>
    <property type="evidence" value="ECO:0007669"/>
    <property type="project" value="InterPro"/>
</dbReference>
<evidence type="ECO:0000313" key="2">
    <source>
        <dbReference type="EMBL" id="MDQ0542730.1"/>
    </source>
</evidence>
<dbReference type="InterPro" id="IPR027417">
    <property type="entry name" value="P-loop_NTPase"/>
</dbReference>
<evidence type="ECO:0000313" key="3">
    <source>
        <dbReference type="Proteomes" id="UP001223420"/>
    </source>
</evidence>